<dbReference type="CDD" id="cd18121">
    <property type="entry name" value="ATP-synt_Fo_c"/>
    <property type="match status" value="1"/>
</dbReference>
<dbReference type="Proteomes" id="UP000033869">
    <property type="component" value="Unassembled WGS sequence"/>
</dbReference>
<dbReference type="AlphaFoldDB" id="A0A0G0Z772"/>
<feature type="transmembrane region" description="Helical" evidence="5">
    <location>
        <begin position="641"/>
        <end position="662"/>
    </location>
</feature>
<dbReference type="SUPFAM" id="SSF81333">
    <property type="entry name" value="F1F0 ATP synthase subunit C"/>
    <property type="match status" value="1"/>
</dbReference>
<evidence type="ECO:0000256" key="5">
    <source>
        <dbReference type="SAM" id="Phobius"/>
    </source>
</evidence>
<dbReference type="Gene3D" id="1.20.20.10">
    <property type="entry name" value="F1F0 ATP synthase subunit C"/>
    <property type="match status" value="1"/>
</dbReference>
<keyword evidence="4 5" id="KW-0472">Membrane</keyword>
<sequence length="664" mass="69593">MINKQTIKKNIAWGLSVILLFNLFVFEIPAAYAASGFEFDEYIDLEAKTAGTPFNLYIRAYDIDTGNTLTTFNTCVSITNTTASITPNQACFTSGIFNGSVTITRSNVADQITAIASGFVSGSSEPFQILPDTSNVFLGITNGNNQMARVATQLVTPITVRAMDRYSNPVSSLGVIFKVVGYPSGSSGYSLSINSGMTDSNGNIATAFTLGNKIGTYIVTASLTSGLATPLTFYENATAGPLFNLYINPILAIVPRGAQQIFQTSGMDTYGNPVTPTNIQWSVTRGGGAIDNNGVFTAGDTLGNFSNTVRAEATFEGIGSIASVTVINEQGDAGTGGIGEGGGEPVYLPDIEPYLHQHGQKYDGQGTLDHIVVTPNVIQSETNTRHPLTAIGYDKYNYTVSDASITWDLSGDLGELTTKGGSNVELVLRNRPGNGTVKVTAKQGDITKTAEVILASRPSPGGYFFINEIKSPQAAGTPFDVTITARDNSDNILADYKDQVALRDSTGTLIPTAINEFTGGIWTGKVTVAVGKKNVVVDAISKGMNGVSNTFEVTGDPLKIAGASGSGTIDQSILATLQKVLKEAVFGKSQDGKEVLKHLAAGIASGLGLLGSGLGMAWMAGRGLEAIGRNPLAKSKVQVNMYIGMVLGLVAAGLSIFAAFIITK</sequence>
<dbReference type="EMBL" id="LCBL01000004">
    <property type="protein sequence ID" value="KKS08878.1"/>
    <property type="molecule type" value="Genomic_DNA"/>
</dbReference>
<dbReference type="InterPro" id="IPR008964">
    <property type="entry name" value="Invasin/intimin_cell_adhesion"/>
</dbReference>
<dbReference type="InterPro" id="IPR013783">
    <property type="entry name" value="Ig-like_fold"/>
</dbReference>
<comment type="subcellular location">
    <subcellularLocation>
        <location evidence="1">Membrane</location>
        <topology evidence="1">Multi-pass membrane protein</topology>
    </subcellularLocation>
</comment>
<evidence type="ECO:0000313" key="7">
    <source>
        <dbReference type="EMBL" id="KKS08878.1"/>
    </source>
</evidence>
<reference evidence="7 8" key="1">
    <citation type="journal article" date="2015" name="Nature">
        <title>rRNA introns, odd ribosomes, and small enigmatic genomes across a large radiation of phyla.</title>
        <authorList>
            <person name="Brown C.T."/>
            <person name="Hug L.A."/>
            <person name="Thomas B.C."/>
            <person name="Sharon I."/>
            <person name="Castelle C.J."/>
            <person name="Singh A."/>
            <person name="Wilkins M.J."/>
            <person name="Williams K.H."/>
            <person name="Banfield J.F."/>
        </authorList>
    </citation>
    <scope>NUCLEOTIDE SEQUENCE [LARGE SCALE GENOMIC DNA]</scope>
</reference>
<dbReference type="GO" id="GO:0015078">
    <property type="term" value="F:proton transmembrane transporter activity"/>
    <property type="evidence" value="ECO:0007669"/>
    <property type="project" value="InterPro"/>
</dbReference>
<evidence type="ECO:0000313" key="8">
    <source>
        <dbReference type="Proteomes" id="UP000033869"/>
    </source>
</evidence>
<evidence type="ECO:0000256" key="4">
    <source>
        <dbReference type="ARBA" id="ARBA00023136"/>
    </source>
</evidence>
<name>A0A0G0Z772_UNCC2</name>
<dbReference type="InterPro" id="IPR038662">
    <property type="entry name" value="ATP_synth_F0_csu_sf"/>
</dbReference>
<proteinExistence type="predicted"/>
<dbReference type="GO" id="GO:0033177">
    <property type="term" value="C:proton-transporting two-sector ATPase complex, proton-transporting domain"/>
    <property type="evidence" value="ECO:0007669"/>
    <property type="project" value="InterPro"/>
</dbReference>
<accession>A0A0G0Z772</accession>
<evidence type="ECO:0000256" key="1">
    <source>
        <dbReference type="ARBA" id="ARBA00004141"/>
    </source>
</evidence>
<feature type="transmembrane region" description="Helical" evidence="5">
    <location>
        <begin position="599"/>
        <end position="620"/>
    </location>
</feature>
<evidence type="ECO:0000256" key="3">
    <source>
        <dbReference type="ARBA" id="ARBA00022989"/>
    </source>
</evidence>
<feature type="domain" description="V-ATPase proteolipid subunit C-like" evidence="6">
    <location>
        <begin position="599"/>
        <end position="648"/>
    </location>
</feature>
<gene>
    <name evidence="7" type="ORF">UU65_C0004G0089</name>
</gene>
<keyword evidence="3 5" id="KW-1133">Transmembrane helix</keyword>
<dbReference type="InterPro" id="IPR035921">
    <property type="entry name" value="F/V-ATP_Csub_sf"/>
</dbReference>
<keyword evidence="2 5" id="KW-0812">Transmembrane</keyword>
<evidence type="ECO:0000259" key="6">
    <source>
        <dbReference type="Pfam" id="PF00137"/>
    </source>
</evidence>
<dbReference type="InterPro" id="IPR002379">
    <property type="entry name" value="ATPase_proteolipid_c-like_dom"/>
</dbReference>
<dbReference type="Pfam" id="PF00137">
    <property type="entry name" value="ATP-synt_C"/>
    <property type="match status" value="1"/>
</dbReference>
<dbReference type="Gene3D" id="2.60.40.10">
    <property type="entry name" value="Immunoglobulins"/>
    <property type="match status" value="1"/>
</dbReference>
<comment type="caution">
    <text evidence="7">The sequence shown here is derived from an EMBL/GenBank/DDBJ whole genome shotgun (WGS) entry which is preliminary data.</text>
</comment>
<dbReference type="SUPFAM" id="SSF49373">
    <property type="entry name" value="Invasin/intimin cell-adhesion fragments"/>
    <property type="match status" value="1"/>
</dbReference>
<organism evidence="7 8">
    <name type="scientific">candidate division CPR2 bacterium GW2011_GWC1_41_48</name>
    <dbReference type="NCBI Taxonomy" id="1618344"/>
    <lineage>
        <taxon>Bacteria</taxon>
        <taxon>Bacteria division CPR2</taxon>
    </lineage>
</organism>
<protein>
    <submittedName>
        <fullName evidence="7">Ig domain protein, group 1 domain protein</fullName>
    </submittedName>
</protein>
<evidence type="ECO:0000256" key="2">
    <source>
        <dbReference type="ARBA" id="ARBA00022692"/>
    </source>
</evidence>